<keyword evidence="2" id="KW-0689">Ribosomal protein</keyword>
<evidence type="ECO:0000256" key="4">
    <source>
        <dbReference type="SAM" id="MobiDB-lite"/>
    </source>
</evidence>
<dbReference type="GO" id="GO:0003735">
    <property type="term" value="F:structural constituent of ribosome"/>
    <property type="evidence" value="ECO:0007669"/>
    <property type="project" value="InterPro"/>
</dbReference>
<dbReference type="OrthoDB" id="277449at2759"/>
<feature type="transmembrane region" description="Helical" evidence="5">
    <location>
        <begin position="68"/>
        <end position="89"/>
    </location>
</feature>
<evidence type="ECO:0000256" key="1">
    <source>
        <dbReference type="ARBA" id="ARBA00009875"/>
    </source>
</evidence>
<keyword evidence="5" id="KW-0472">Membrane</keyword>
<dbReference type="EMBL" id="LKCW01000095">
    <property type="protein sequence ID" value="KPM39906.1"/>
    <property type="molecule type" value="Genomic_DNA"/>
</dbReference>
<dbReference type="InterPro" id="IPR008195">
    <property type="entry name" value="Ribosomal_eL34"/>
</dbReference>
<feature type="region of interest" description="Disordered" evidence="4">
    <location>
        <begin position="120"/>
        <end position="139"/>
    </location>
</feature>
<dbReference type="GO" id="GO:1990904">
    <property type="term" value="C:ribonucleoprotein complex"/>
    <property type="evidence" value="ECO:0007669"/>
    <property type="project" value="UniProtKB-KW"/>
</dbReference>
<dbReference type="Proteomes" id="UP000050424">
    <property type="component" value="Unassembled WGS sequence"/>
</dbReference>
<dbReference type="Gene3D" id="6.20.340.10">
    <property type="match status" value="1"/>
</dbReference>
<dbReference type="AlphaFoldDB" id="A0A0P7BHJ0"/>
<sequence length="440" mass="49615">MSKQTATNTMAPEDSQDVWDEARLEEAMQRLKLLHIKVRELRDTIPRMIDPLIQKQPSRMDILCTHPVTPLLLALVGLMHLTLAAVMFADFMKSVNAEQASVNQFTELMRDDITKEVFAQADKSRSQKPMGITPWRHKDHPDWFRMDSKPRILEEYEESDSSAAEGASSNWLSVIQAKLKGLNKSSDNPSDNPCVSCPGPKNPYERRHGIFQPVIAQTLQRKNVAARSIQVRCGVVAKIQAREEHPHVMSLRHRPTLIRWFSGHNPSFHPHKISPNLEIPLSVVRSSSQSRQHRKNGQPACHLPSPQRVSTHSNELGFNRRAAAVAIAVANKNSSRSYNTTSNRTRVIKTPGGDIRLLHIKKRGTVPKCGDCGSKLSGIPALRPREYSQLSKPKKTVQRAYGGSRCGGCVRDRIVRAFLIEEQKIVKKVLKEQEQSQKKK</sequence>
<protein>
    <recommendedName>
        <fullName evidence="8">60S ribosomal protein L34-B</fullName>
    </recommendedName>
</protein>
<dbReference type="InterPro" id="IPR038562">
    <property type="entry name" value="Ribosomal_eL34_C_sf"/>
</dbReference>
<feature type="compositionally biased region" description="Polar residues" evidence="4">
    <location>
        <begin position="183"/>
        <end position="193"/>
    </location>
</feature>
<dbReference type="GO" id="GO:0006412">
    <property type="term" value="P:translation"/>
    <property type="evidence" value="ECO:0007669"/>
    <property type="project" value="InterPro"/>
</dbReference>
<evidence type="ECO:0008006" key="8">
    <source>
        <dbReference type="Google" id="ProtNLM"/>
    </source>
</evidence>
<dbReference type="STRING" id="78410.A0A0P7BHJ0"/>
<keyword evidence="5" id="KW-0812">Transmembrane</keyword>
<evidence type="ECO:0000256" key="3">
    <source>
        <dbReference type="ARBA" id="ARBA00023274"/>
    </source>
</evidence>
<gene>
    <name evidence="6" type="ORF">AK830_g6647</name>
</gene>
<feature type="region of interest" description="Disordered" evidence="4">
    <location>
        <begin position="285"/>
        <end position="312"/>
    </location>
</feature>
<dbReference type="PROSITE" id="PS01145">
    <property type="entry name" value="RIBOSOMAL_L34E"/>
    <property type="match status" value="1"/>
</dbReference>
<evidence type="ECO:0000313" key="6">
    <source>
        <dbReference type="EMBL" id="KPM39906.1"/>
    </source>
</evidence>
<evidence type="ECO:0000256" key="5">
    <source>
        <dbReference type="SAM" id="Phobius"/>
    </source>
</evidence>
<dbReference type="Pfam" id="PF01199">
    <property type="entry name" value="Ribosomal_L34e"/>
    <property type="match status" value="1"/>
</dbReference>
<dbReference type="PANTHER" id="PTHR46595">
    <property type="entry name" value="60S RIBOSOMAL PROTEIN L34"/>
    <property type="match status" value="1"/>
</dbReference>
<dbReference type="GO" id="GO:0005840">
    <property type="term" value="C:ribosome"/>
    <property type="evidence" value="ECO:0007669"/>
    <property type="project" value="UniProtKB-KW"/>
</dbReference>
<dbReference type="Gene3D" id="6.20.370.70">
    <property type="match status" value="1"/>
</dbReference>
<comment type="caution">
    <text evidence="6">The sequence shown here is derived from an EMBL/GenBank/DDBJ whole genome shotgun (WGS) entry which is preliminary data.</text>
</comment>
<keyword evidence="5" id="KW-1133">Transmembrane helix</keyword>
<keyword evidence="3" id="KW-0687">Ribonucleoprotein</keyword>
<proteinExistence type="inferred from homology"/>
<organism evidence="6 7">
    <name type="scientific">Neonectria ditissima</name>
    <dbReference type="NCBI Taxonomy" id="78410"/>
    <lineage>
        <taxon>Eukaryota</taxon>
        <taxon>Fungi</taxon>
        <taxon>Dikarya</taxon>
        <taxon>Ascomycota</taxon>
        <taxon>Pezizomycotina</taxon>
        <taxon>Sordariomycetes</taxon>
        <taxon>Hypocreomycetidae</taxon>
        <taxon>Hypocreales</taxon>
        <taxon>Nectriaceae</taxon>
        <taxon>Neonectria</taxon>
    </lineage>
</organism>
<reference evidence="6 7" key="1">
    <citation type="submission" date="2015-09" db="EMBL/GenBank/DDBJ databases">
        <title>Draft genome of a European isolate of the apple canker pathogen Neonectria ditissima.</title>
        <authorList>
            <person name="Gomez-Cortecero A."/>
            <person name="Harrison R.J."/>
            <person name="Armitage A.D."/>
        </authorList>
    </citation>
    <scope>NUCLEOTIDE SEQUENCE [LARGE SCALE GENOMIC DNA]</scope>
    <source>
        <strain evidence="6 7">R09/05</strain>
    </source>
</reference>
<comment type="similarity">
    <text evidence="1">Belongs to the eukaryotic ribosomal protein eL34 family.</text>
</comment>
<evidence type="ECO:0000256" key="2">
    <source>
        <dbReference type="ARBA" id="ARBA00022980"/>
    </source>
</evidence>
<dbReference type="InterPro" id="IPR018065">
    <property type="entry name" value="Ribosomal_eL34_CS"/>
</dbReference>
<accession>A0A0P7BHJ0</accession>
<dbReference type="PRINTS" id="PR01250">
    <property type="entry name" value="RIBOSOMALL34"/>
</dbReference>
<keyword evidence="7" id="KW-1185">Reference proteome</keyword>
<feature type="region of interest" description="Disordered" evidence="4">
    <location>
        <begin position="182"/>
        <end position="201"/>
    </location>
</feature>
<evidence type="ECO:0000313" key="7">
    <source>
        <dbReference type="Proteomes" id="UP000050424"/>
    </source>
</evidence>
<name>A0A0P7BHJ0_9HYPO</name>